<dbReference type="AlphaFoldDB" id="A0A0E9WF29"/>
<accession>A0A0E9WF29</accession>
<evidence type="ECO:0000313" key="1">
    <source>
        <dbReference type="EMBL" id="JAH88952.1"/>
    </source>
</evidence>
<protein>
    <submittedName>
        <fullName evidence="1">Uncharacterized protein</fullName>
    </submittedName>
</protein>
<organism evidence="1">
    <name type="scientific">Anguilla anguilla</name>
    <name type="common">European freshwater eel</name>
    <name type="synonym">Muraena anguilla</name>
    <dbReference type="NCBI Taxonomy" id="7936"/>
    <lineage>
        <taxon>Eukaryota</taxon>
        <taxon>Metazoa</taxon>
        <taxon>Chordata</taxon>
        <taxon>Craniata</taxon>
        <taxon>Vertebrata</taxon>
        <taxon>Euteleostomi</taxon>
        <taxon>Actinopterygii</taxon>
        <taxon>Neopterygii</taxon>
        <taxon>Teleostei</taxon>
        <taxon>Anguilliformes</taxon>
        <taxon>Anguillidae</taxon>
        <taxon>Anguilla</taxon>
    </lineage>
</organism>
<dbReference type="EMBL" id="GBXM01019625">
    <property type="protein sequence ID" value="JAH88952.1"/>
    <property type="molecule type" value="Transcribed_RNA"/>
</dbReference>
<proteinExistence type="predicted"/>
<reference evidence="1" key="2">
    <citation type="journal article" date="2015" name="Fish Shellfish Immunol.">
        <title>Early steps in the European eel (Anguilla anguilla)-Vibrio vulnificus interaction in the gills: Role of the RtxA13 toxin.</title>
        <authorList>
            <person name="Callol A."/>
            <person name="Pajuelo D."/>
            <person name="Ebbesson L."/>
            <person name="Teles M."/>
            <person name="MacKenzie S."/>
            <person name="Amaro C."/>
        </authorList>
    </citation>
    <scope>NUCLEOTIDE SEQUENCE</scope>
</reference>
<name>A0A0E9WF29_ANGAN</name>
<reference evidence="1" key="1">
    <citation type="submission" date="2014-11" db="EMBL/GenBank/DDBJ databases">
        <authorList>
            <person name="Amaro Gonzalez C."/>
        </authorList>
    </citation>
    <scope>NUCLEOTIDE SEQUENCE</scope>
</reference>
<sequence>MRLSHLCASVQHSFSCEAGITPFYTTNGGYIFNLSRFLLECFTDRSTSQTRMQEPQSYVQQTARTMNGSMTQSLLQLQYMQMHV</sequence>